<reference evidence="5 6" key="1">
    <citation type="submission" date="2017-10" db="EMBL/GenBank/DDBJ databases">
        <title>Novel microbial diversity and functional potential in the marine mammal oral microbiome.</title>
        <authorList>
            <person name="Dudek N.K."/>
            <person name="Sun C.L."/>
            <person name="Burstein D."/>
            <person name="Kantor R.S."/>
            <person name="Aliaga Goltsman D.S."/>
            <person name="Bik E.M."/>
            <person name="Thomas B.C."/>
            <person name="Banfield J.F."/>
            <person name="Relman D.A."/>
        </authorList>
    </citation>
    <scope>NUCLEOTIDE SEQUENCE [LARGE SCALE GENOMIC DNA]</scope>
    <source>
        <strain evidence="5">DOLZORAL124_49_17</strain>
    </source>
</reference>
<proteinExistence type="predicted"/>
<dbReference type="InterPro" id="IPR036390">
    <property type="entry name" value="WH_DNA-bd_sf"/>
</dbReference>
<keyword evidence="1" id="KW-0805">Transcription regulation</keyword>
<dbReference type="InterPro" id="IPR036388">
    <property type="entry name" value="WH-like_DNA-bd_sf"/>
</dbReference>
<dbReference type="GO" id="GO:0003677">
    <property type="term" value="F:DNA binding"/>
    <property type="evidence" value="ECO:0007669"/>
    <property type="project" value="UniProtKB-KW"/>
</dbReference>
<dbReference type="Proteomes" id="UP000229740">
    <property type="component" value="Unassembled WGS sequence"/>
</dbReference>
<keyword evidence="3" id="KW-0804">Transcription</keyword>
<dbReference type="InterPro" id="IPR000835">
    <property type="entry name" value="HTH_MarR-typ"/>
</dbReference>
<dbReference type="InterPro" id="IPR052067">
    <property type="entry name" value="Metal_resp_HTH_trans_reg"/>
</dbReference>
<evidence type="ECO:0000313" key="5">
    <source>
        <dbReference type="EMBL" id="PID55723.1"/>
    </source>
</evidence>
<dbReference type="PANTHER" id="PTHR35790:SF4">
    <property type="entry name" value="HTH-TYPE TRANSCRIPTIONAL REGULATOR PCHR"/>
    <property type="match status" value="1"/>
</dbReference>
<feature type="domain" description="HTH marR-type" evidence="4">
    <location>
        <begin position="4"/>
        <end position="142"/>
    </location>
</feature>
<dbReference type="PANTHER" id="PTHR35790">
    <property type="entry name" value="HTH-TYPE TRANSCRIPTIONAL REGULATOR PCHR"/>
    <property type="match status" value="1"/>
</dbReference>
<name>A0A2G6E0V2_9BACT</name>
<sequence>MKESQRFLAEMAKIQNRIKSNDKRPRSFGTSCLLHQSEIHLIDAIEPGEGIMASNLARKMGITNGAVTQLADKLLKKGLLVKQKRPGNRKEVYLTLTKAGETAYHSHLRFHEELSSRMTAYLDSLKPEEMAVLTNFVKIIDQNLPDLEKEREEKEREERA</sequence>
<dbReference type="Gene3D" id="1.10.10.10">
    <property type="entry name" value="Winged helix-like DNA-binding domain superfamily/Winged helix DNA-binding domain"/>
    <property type="match status" value="1"/>
</dbReference>
<protein>
    <submittedName>
        <fullName evidence="5">MarR family transcriptional regulator</fullName>
    </submittedName>
</protein>
<gene>
    <name evidence="5" type="ORF">CSB45_14650</name>
</gene>
<organism evidence="5 6">
    <name type="scientific">candidate division KSB3 bacterium</name>
    <dbReference type="NCBI Taxonomy" id="2044937"/>
    <lineage>
        <taxon>Bacteria</taxon>
        <taxon>candidate division KSB3</taxon>
    </lineage>
</organism>
<dbReference type="SMART" id="SM00347">
    <property type="entry name" value="HTH_MARR"/>
    <property type="match status" value="1"/>
</dbReference>
<dbReference type="Pfam" id="PF01047">
    <property type="entry name" value="MarR"/>
    <property type="match status" value="1"/>
</dbReference>
<evidence type="ECO:0000259" key="4">
    <source>
        <dbReference type="PROSITE" id="PS50995"/>
    </source>
</evidence>
<comment type="caution">
    <text evidence="5">The sequence shown here is derived from an EMBL/GenBank/DDBJ whole genome shotgun (WGS) entry which is preliminary data.</text>
</comment>
<dbReference type="GO" id="GO:0003700">
    <property type="term" value="F:DNA-binding transcription factor activity"/>
    <property type="evidence" value="ECO:0007669"/>
    <property type="project" value="InterPro"/>
</dbReference>
<evidence type="ECO:0000256" key="3">
    <source>
        <dbReference type="ARBA" id="ARBA00023163"/>
    </source>
</evidence>
<keyword evidence="2" id="KW-0238">DNA-binding</keyword>
<evidence type="ECO:0000256" key="2">
    <source>
        <dbReference type="ARBA" id="ARBA00023125"/>
    </source>
</evidence>
<dbReference type="PROSITE" id="PS50995">
    <property type="entry name" value="HTH_MARR_2"/>
    <property type="match status" value="1"/>
</dbReference>
<accession>A0A2G6E0V2</accession>
<dbReference type="SUPFAM" id="SSF46785">
    <property type="entry name" value="Winged helix' DNA-binding domain"/>
    <property type="match status" value="1"/>
</dbReference>
<dbReference type="EMBL" id="PDPS01000046">
    <property type="protein sequence ID" value="PID55723.1"/>
    <property type="molecule type" value="Genomic_DNA"/>
</dbReference>
<evidence type="ECO:0000256" key="1">
    <source>
        <dbReference type="ARBA" id="ARBA00023015"/>
    </source>
</evidence>
<evidence type="ECO:0000313" key="6">
    <source>
        <dbReference type="Proteomes" id="UP000229740"/>
    </source>
</evidence>
<dbReference type="AlphaFoldDB" id="A0A2G6E0V2"/>